<evidence type="ECO:0000313" key="1">
    <source>
        <dbReference type="EMBL" id="GFC98623.1"/>
    </source>
</evidence>
<reference evidence="1" key="1">
    <citation type="journal article" date="2019" name="Sci. Rep.">
        <title>Draft genome of Tanacetum cinerariifolium, the natural source of mosquito coil.</title>
        <authorList>
            <person name="Yamashiro T."/>
            <person name="Shiraishi A."/>
            <person name="Satake H."/>
            <person name="Nakayama K."/>
        </authorList>
    </citation>
    <scope>NUCLEOTIDE SEQUENCE</scope>
</reference>
<dbReference type="EMBL" id="BKCJ011173209">
    <property type="protein sequence ID" value="GFC98623.1"/>
    <property type="molecule type" value="Genomic_DNA"/>
</dbReference>
<dbReference type="AlphaFoldDB" id="A0A699SP97"/>
<name>A0A699SP97_TANCI</name>
<proteinExistence type="predicted"/>
<organism evidence="1">
    <name type="scientific">Tanacetum cinerariifolium</name>
    <name type="common">Dalmatian daisy</name>
    <name type="synonym">Chrysanthemum cinerariifolium</name>
    <dbReference type="NCBI Taxonomy" id="118510"/>
    <lineage>
        <taxon>Eukaryota</taxon>
        <taxon>Viridiplantae</taxon>
        <taxon>Streptophyta</taxon>
        <taxon>Embryophyta</taxon>
        <taxon>Tracheophyta</taxon>
        <taxon>Spermatophyta</taxon>
        <taxon>Magnoliopsida</taxon>
        <taxon>eudicotyledons</taxon>
        <taxon>Gunneridae</taxon>
        <taxon>Pentapetalae</taxon>
        <taxon>asterids</taxon>
        <taxon>campanulids</taxon>
        <taxon>Asterales</taxon>
        <taxon>Asteraceae</taxon>
        <taxon>Asteroideae</taxon>
        <taxon>Anthemideae</taxon>
        <taxon>Anthemidinae</taxon>
        <taxon>Tanacetum</taxon>
    </lineage>
</organism>
<accession>A0A699SP97</accession>
<sequence>VNGAGVNTNNELPFDPDMPTLEDINIFNFSSDHEDDDKEADMNNMDTTIQVSPIATTRIHKDHPLD</sequence>
<protein>
    <submittedName>
        <fullName evidence="1">Uncharacterized protein</fullName>
    </submittedName>
</protein>
<comment type="caution">
    <text evidence="1">The sequence shown here is derived from an EMBL/GenBank/DDBJ whole genome shotgun (WGS) entry which is preliminary data.</text>
</comment>
<gene>
    <name evidence="1" type="ORF">Tci_870593</name>
</gene>
<feature type="non-terminal residue" evidence="1">
    <location>
        <position position="1"/>
    </location>
</feature>